<dbReference type="GO" id="GO:0005615">
    <property type="term" value="C:extracellular space"/>
    <property type="evidence" value="ECO:0007669"/>
    <property type="project" value="TreeGrafter"/>
</dbReference>
<dbReference type="GO" id="GO:0005509">
    <property type="term" value="F:calcium ion binding"/>
    <property type="evidence" value="ECO:0007669"/>
    <property type="project" value="TreeGrafter"/>
</dbReference>
<dbReference type="GO" id="GO:0016540">
    <property type="term" value="P:protein autoprocessing"/>
    <property type="evidence" value="ECO:0007669"/>
    <property type="project" value="InterPro"/>
</dbReference>
<reference evidence="3" key="1">
    <citation type="submission" date="2021-02" db="EMBL/GenBank/DDBJ databases">
        <authorList>
            <person name="Nowell W R."/>
        </authorList>
    </citation>
    <scope>NUCLEOTIDE SEQUENCE</scope>
</reference>
<evidence type="ECO:0000313" key="4">
    <source>
        <dbReference type="EMBL" id="CAF1643627.1"/>
    </source>
</evidence>
<dbReference type="EMBL" id="CAJNOL010009487">
    <property type="protein sequence ID" value="CAF1643627.1"/>
    <property type="molecule type" value="Genomic_DNA"/>
</dbReference>
<accession>A0A815QPY0</accession>
<dbReference type="AlphaFoldDB" id="A0A815QPY0"/>
<dbReference type="Pfam" id="PF01079">
    <property type="entry name" value="Hint"/>
    <property type="match status" value="1"/>
</dbReference>
<dbReference type="Proteomes" id="UP000663870">
    <property type="component" value="Unassembled WGS sequence"/>
</dbReference>
<comment type="caution">
    <text evidence="3">The sequence shown here is derived from an EMBL/GenBank/DDBJ whole genome shotgun (WGS) entry which is preliminary data.</text>
</comment>
<dbReference type="GO" id="GO:0010468">
    <property type="term" value="P:regulation of gene expression"/>
    <property type="evidence" value="ECO:0007669"/>
    <property type="project" value="TreeGrafter"/>
</dbReference>
<dbReference type="EMBL" id="CAJNOH010007817">
    <property type="protein sequence ID" value="CAF1466224.1"/>
    <property type="molecule type" value="Genomic_DNA"/>
</dbReference>
<dbReference type="GO" id="GO:0005113">
    <property type="term" value="F:patched binding"/>
    <property type="evidence" value="ECO:0007669"/>
    <property type="project" value="TreeGrafter"/>
</dbReference>
<dbReference type="InterPro" id="IPR050387">
    <property type="entry name" value="Hedgehog_Signaling"/>
</dbReference>
<dbReference type="PANTHER" id="PTHR11889">
    <property type="entry name" value="HEDGEHOG"/>
    <property type="match status" value="1"/>
</dbReference>
<dbReference type="InterPro" id="IPR001657">
    <property type="entry name" value="Hedgehog"/>
</dbReference>
<dbReference type="PANTHER" id="PTHR11889:SF31">
    <property type="entry name" value="PROTEIN HEDGEHOG"/>
    <property type="match status" value="1"/>
</dbReference>
<keyword evidence="1" id="KW-0217">Developmental protein</keyword>
<evidence type="ECO:0000256" key="1">
    <source>
        <dbReference type="ARBA" id="ARBA00022473"/>
    </source>
</evidence>
<sequence length="101" mass="11309">MSPGEIISIQVTKQQGFYAPLTPSGTIVVNKILASNYATVSNHVLAHQMMGIYRWWISLVGGSQSTERIPWILQVMQSVEKMIRWCGRLILTGIDIYGDTL</sequence>
<organism evidence="3 5">
    <name type="scientific">Rotaria sordida</name>
    <dbReference type="NCBI Taxonomy" id="392033"/>
    <lineage>
        <taxon>Eukaryota</taxon>
        <taxon>Metazoa</taxon>
        <taxon>Spiralia</taxon>
        <taxon>Gnathifera</taxon>
        <taxon>Rotifera</taxon>
        <taxon>Eurotatoria</taxon>
        <taxon>Bdelloidea</taxon>
        <taxon>Philodinida</taxon>
        <taxon>Philodinidae</taxon>
        <taxon>Rotaria</taxon>
    </lineage>
</organism>
<dbReference type="InterPro" id="IPR001767">
    <property type="entry name" value="Hedgehog_Hint"/>
</dbReference>
<protein>
    <recommendedName>
        <fullName evidence="2">Hedgehog protein Hint domain-containing protein</fullName>
    </recommendedName>
</protein>
<evidence type="ECO:0000313" key="5">
    <source>
        <dbReference type="Proteomes" id="UP000663854"/>
    </source>
</evidence>
<dbReference type="GO" id="GO:0007267">
    <property type="term" value="P:cell-cell signaling"/>
    <property type="evidence" value="ECO:0007669"/>
    <property type="project" value="InterPro"/>
</dbReference>
<name>A0A815QPY0_9BILA</name>
<evidence type="ECO:0000313" key="6">
    <source>
        <dbReference type="Proteomes" id="UP000663870"/>
    </source>
</evidence>
<feature type="domain" description="Hedgehog protein Hint" evidence="2">
    <location>
        <begin position="3"/>
        <end position="83"/>
    </location>
</feature>
<dbReference type="GO" id="GO:0007224">
    <property type="term" value="P:smoothened signaling pathway"/>
    <property type="evidence" value="ECO:0007669"/>
    <property type="project" value="TreeGrafter"/>
</dbReference>
<dbReference type="Proteomes" id="UP000663854">
    <property type="component" value="Unassembled WGS sequence"/>
</dbReference>
<proteinExistence type="predicted"/>
<gene>
    <name evidence="4" type="ORF">JXQ802_LOCUS53554</name>
    <name evidence="3" type="ORF">PYM288_LOCUS37154</name>
</gene>
<dbReference type="PRINTS" id="PR00632">
    <property type="entry name" value="SONICHHOG"/>
</dbReference>
<dbReference type="Gene3D" id="2.170.16.10">
    <property type="entry name" value="Hedgehog/Intein (Hint) domain"/>
    <property type="match status" value="1"/>
</dbReference>
<evidence type="ECO:0000313" key="3">
    <source>
        <dbReference type="EMBL" id="CAF1466224.1"/>
    </source>
</evidence>
<evidence type="ECO:0000259" key="2">
    <source>
        <dbReference type="Pfam" id="PF01079"/>
    </source>
</evidence>
<keyword evidence="6" id="KW-1185">Reference proteome</keyword>
<dbReference type="GO" id="GO:0001708">
    <property type="term" value="P:cell fate specification"/>
    <property type="evidence" value="ECO:0007669"/>
    <property type="project" value="TreeGrafter"/>
</dbReference>